<feature type="compositionally biased region" description="Low complexity" evidence="2">
    <location>
        <begin position="34"/>
        <end position="48"/>
    </location>
</feature>
<proteinExistence type="predicted"/>
<dbReference type="AlphaFoldDB" id="A0AAD8K9F7"/>
<feature type="compositionally biased region" description="Polar residues" evidence="2">
    <location>
        <begin position="1"/>
        <end position="33"/>
    </location>
</feature>
<evidence type="ECO:0000313" key="5">
    <source>
        <dbReference type="Proteomes" id="UP001229421"/>
    </source>
</evidence>
<sequence length="185" mass="20925">MSQTVVLEQSQTVAPQSVTLKFTDQSSNENPNPTVDTKTLNLDTNNTDSKPDTEDESTTIKSNDPDQSSHAVPIPNVDPQIEAAVNEFIKKHDSTEEEDVRTEAMNELRSFIEREEIETSTLLVLVKYASEINNAGLLDVFCQRVADVIKDKSVEEVREIFNIENDFTPEEEQAIRDEHPWAFEI</sequence>
<dbReference type="InterPro" id="IPR016072">
    <property type="entry name" value="Skp1_comp_dimer"/>
</dbReference>
<evidence type="ECO:0000313" key="4">
    <source>
        <dbReference type="EMBL" id="KAK1417306.1"/>
    </source>
</evidence>
<gene>
    <name evidence="4" type="ORF">QVD17_26432</name>
</gene>
<dbReference type="PANTHER" id="PTHR11165">
    <property type="entry name" value="SKP1"/>
    <property type="match status" value="1"/>
</dbReference>
<evidence type="ECO:0000256" key="2">
    <source>
        <dbReference type="SAM" id="MobiDB-lite"/>
    </source>
</evidence>
<feature type="region of interest" description="Disordered" evidence="2">
    <location>
        <begin position="1"/>
        <end position="75"/>
    </location>
</feature>
<dbReference type="Gene3D" id="3.30.710.10">
    <property type="entry name" value="Potassium Channel Kv1.1, Chain A"/>
    <property type="match status" value="1"/>
</dbReference>
<protein>
    <recommendedName>
        <fullName evidence="3">SKP1 component dimerisation domain-containing protein</fullName>
    </recommendedName>
</protein>
<evidence type="ECO:0000259" key="3">
    <source>
        <dbReference type="Pfam" id="PF01466"/>
    </source>
</evidence>
<dbReference type="Proteomes" id="UP001229421">
    <property type="component" value="Unassembled WGS sequence"/>
</dbReference>
<dbReference type="InterPro" id="IPR011333">
    <property type="entry name" value="SKP1/BTB/POZ_sf"/>
</dbReference>
<reference evidence="4" key="1">
    <citation type="journal article" date="2023" name="bioRxiv">
        <title>Improved chromosome-level genome assembly for marigold (Tagetes erecta).</title>
        <authorList>
            <person name="Jiang F."/>
            <person name="Yuan L."/>
            <person name="Wang S."/>
            <person name="Wang H."/>
            <person name="Xu D."/>
            <person name="Wang A."/>
            <person name="Fan W."/>
        </authorList>
    </citation>
    <scope>NUCLEOTIDE SEQUENCE</scope>
    <source>
        <strain evidence="4">WSJ</strain>
        <tissue evidence="4">Leaf</tissue>
    </source>
</reference>
<feature type="domain" description="SKP1 component dimerisation" evidence="3">
    <location>
        <begin position="136"/>
        <end position="182"/>
    </location>
</feature>
<comment type="caution">
    <text evidence="4">The sequence shown here is derived from an EMBL/GenBank/DDBJ whole genome shotgun (WGS) entry which is preliminary data.</text>
</comment>
<dbReference type="GO" id="GO:0006511">
    <property type="term" value="P:ubiquitin-dependent protein catabolic process"/>
    <property type="evidence" value="ECO:0007669"/>
    <property type="project" value="InterPro"/>
</dbReference>
<dbReference type="InterPro" id="IPR036296">
    <property type="entry name" value="SKP1-like_dim_sf"/>
</dbReference>
<dbReference type="InterPro" id="IPR016897">
    <property type="entry name" value="SKP1"/>
</dbReference>
<feature type="compositionally biased region" description="Polar residues" evidence="2">
    <location>
        <begin position="59"/>
        <end position="70"/>
    </location>
</feature>
<dbReference type="SUPFAM" id="SSF81382">
    <property type="entry name" value="Skp1 dimerisation domain-like"/>
    <property type="match status" value="1"/>
</dbReference>
<organism evidence="4 5">
    <name type="scientific">Tagetes erecta</name>
    <name type="common">African marigold</name>
    <dbReference type="NCBI Taxonomy" id="13708"/>
    <lineage>
        <taxon>Eukaryota</taxon>
        <taxon>Viridiplantae</taxon>
        <taxon>Streptophyta</taxon>
        <taxon>Embryophyta</taxon>
        <taxon>Tracheophyta</taxon>
        <taxon>Spermatophyta</taxon>
        <taxon>Magnoliopsida</taxon>
        <taxon>eudicotyledons</taxon>
        <taxon>Gunneridae</taxon>
        <taxon>Pentapetalae</taxon>
        <taxon>asterids</taxon>
        <taxon>campanulids</taxon>
        <taxon>Asterales</taxon>
        <taxon>Asteraceae</taxon>
        <taxon>Asteroideae</taxon>
        <taxon>Heliantheae alliance</taxon>
        <taxon>Tageteae</taxon>
        <taxon>Tagetes</taxon>
    </lineage>
</organism>
<comment type="pathway">
    <text evidence="1">Protein modification; protein ubiquitination.</text>
</comment>
<evidence type="ECO:0000256" key="1">
    <source>
        <dbReference type="ARBA" id="ARBA00004906"/>
    </source>
</evidence>
<name>A0AAD8K9F7_TARER</name>
<accession>A0AAD8K9F7</accession>
<keyword evidence="5" id="KW-1185">Reference proteome</keyword>
<dbReference type="EMBL" id="JAUHHV010000007">
    <property type="protein sequence ID" value="KAK1417306.1"/>
    <property type="molecule type" value="Genomic_DNA"/>
</dbReference>
<dbReference type="Pfam" id="PF01466">
    <property type="entry name" value="Skp1"/>
    <property type="match status" value="1"/>
</dbReference>